<keyword evidence="3" id="KW-1185">Reference proteome</keyword>
<comment type="caution">
    <text evidence="2">The sequence shown here is derived from an EMBL/GenBank/DDBJ whole genome shotgun (WGS) entry which is preliminary data.</text>
</comment>
<evidence type="ECO:0000313" key="3">
    <source>
        <dbReference type="Proteomes" id="UP001596990"/>
    </source>
</evidence>
<sequence length="365" mass="41947">MGATYFFTGYPGFLATHLIKEIIHQGYAIDQVYLLHLPDMKHKAEDSIQQLSMEGLISADKLTAVEGNITKPGLGLQPTQQEQLREKVTHVYHLAAIYDLAVPLQPAWQVNVNGTSHINEWLKGLKQLKRYTYFSTAYVSGKREGTIYEHELEHNAGFKNHYEYTKYEAERTLASIMNEVPTTIIRPGIVIGDSKTGETMKFDGPYLMLNLLERIRRSPIVPYFGKGNAYVNLVPLDYVIQATIELSHNPSGEGKTYHLTDPRPYKARDIYKMLLNEYLQKEPRFSLPMFLTEKSLSLPQLRKALGVQKESLAYFTCESNYDCTQALEDLRSTPIRCPDLKEVIPHMVDYYEQHKHDREKHPVIH</sequence>
<name>A0ABW3L1C7_9BACI</name>
<dbReference type="EMBL" id="JBHTKL010000002">
    <property type="protein sequence ID" value="MFD1019309.1"/>
    <property type="molecule type" value="Genomic_DNA"/>
</dbReference>
<gene>
    <name evidence="2" type="ORF">ACFQ2J_08885</name>
</gene>
<organism evidence="2 3">
    <name type="scientific">Thalassobacillus hwangdonensis</name>
    <dbReference type="NCBI Taxonomy" id="546108"/>
    <lineage>
        <taxon>Bacteria</taxon>
        <taxon>Bacillati</taxon>
        <taxon>Bacillota</taxon>
        <taxon>Bacilli</taxon>
        <taxon>Bacillales</taxon>
        <taxon>Bacillaceae</taxon>
        <taxon>Thalassobacillus</taxon>
    </lineage>
</organism>
<dbReference type="InterPro" id="IPR036291">
    <property type="entry name" value="NAD(P)-bd_dom_sf"/>
</dbReference>
<evidence type="ECO:0000313" key="2">
    <source>
        <dbReference type="EMBL" id="MFD1019309.1"/>
    </source>
</evidence>
<dbReference type="Proteomes" id="UP001596990">
    <property type="component" value="Unassembled WGS sequence"/>
</dbReference>
<dbReference type="SUPFAM" id="SSF51735">
    <property type="entry name" value="NAD(P)-binding Rossmann-fold domains"/>
    <property type="match status" value="1"/>
</dbReference>
<accession>A0ABW3L1C7</accession>
<dbReference type="Pfam" id="PF07993">
    <property type="entry name" value="NAD_binding_4"/>
    <property type="match status" value="1"/>
</dbReference>
<dbReference type="Gene3D" id="3.40.50.720">
    <property type="entry name" value="NAD(P)-binding Rossmann-like Domain"/>
    <property type="match status" value="1"/>
</dbReference>
<dbReference type="InterPro" id="IPR013120">
    <property type="entry name" value="FAR_NAD-bd"/>
</dbReference>
<dbReference type="PANTHER" id="PTHR11011">
    <property type="entry name" value="MALE STERILITY PROTEIN 2-RELATED"/>
    <property type="match status" value="1"/>
</dbReference>
<dbReference type="InterPro" id="IPR026055">
    <property type="entry name" value="FAR"/>
</dbReference>
<protein>
    <submittedName>
        <fullName evidence="2">SDR family oxidoreductase</fullName>
    </submittedName>
</protein>
<feature type="domain" description="Thioester reductase (TE)" evidence="1">
    <location>
        <begin position="8"/>
        <end position="242"/>
    </location>
</feature>
<proteinExistence type="predicted"/>
<reference evidence="3" key="1">
    <citation type="journal article" date="2019" name="Int. J. Syst. Evol. Microbiol.">
        <title>The Global Catalogue of Microorganisms (GCM) 10K type strain sequencing project: providing services to taxonomists for standard genome sequencing and annotation.</title>
        <authorList>
            <consortium name="The Broad Institute Genomics Platform"/>
            <consortium name="The Broad Institute Genome Sequencing Center for Infectious Disease"/>
            <person name="Wu L."/>
            <person name="Ma J."/>
        </authorList>
    </citation>
    <scope>NUCLEOTIDE SEQUENCE [LARGE SCALE GENOMIC DNA]</scope>
    <source>
        <strain evidence="3">CCUG 56607</strain>
    </source>
</reference>
<dbReference type="CDD" id="cd05263">
    <property type="entry name" value="MupV_like_SDR_e"/>
    <property type="match status" value="1"/>
</dbReference>
<dbReference type="RefSeq" id="WP_386058940.1">
    <property type="nucleotide sequence ID" value="NZ_JBHTKL010000002.1"/>
</dbReference>
<evidence type="ECO:0000259" key="1">
    <source>
        <dbReference type="Pfam" id="PF07993"/>
    </source>
</evidence>